<reference evidence="2 3" key="1">
    <citation type="submission" date="2015-12" db="EMBL/GenBank/DDBJ databases">
        <title>Serinicoccus chungangenesis strain CD08_5 genome sequencing and assembly.</title>
        <authorList>
            <person name="Chander A.M."/>
            <person name="Kaur G."/>
            <person name="Nair G.R."/>
            <person name="Dhawan D.K."/>
            <person name="Kochhar R.K."/>
            <person name="Mayilraj S."/>
            <person name="Bhadada S.K."/>
        </authorList>
    </citation>
    <scope>NUCLEOTIDE SEQUENCE [LARGE SCALE GENOMIC DNA]</scope>
    <source>
        <strain evidence="2 3">CD08_5</strain>
    </source>
</reference>
<dbReference type="STRING" id="767452.AVL62_10370"/>
<feature type="region of interest" description="Disordered" evidence="1">
    <location>
        <begin position="275"/>
        <end position="294"/>
    </location>
</feature>
<evidence type="ECO:0000313" key="3">
    <source>
        <dbReference type="Proteomes" id="UP000054837"/>
    </source>
</evidence>
<dbReference type="RefSeq" id="WP_058889997.1">
    <property type="nucleotide sequence ID" value="NZ_LQBL01000003.1"/>
</dbReference>
<proteinExistence type="predicted"/>
<keyword evidence="2" id="KW-0489">Methyltransferase</keyword>
<comment type="caution">
    <text evidence="2">The sequence shown here is derived from an EMBL/GenBank/DDBJ whole genome shotgun (WGS) entry which is preliminary data.</text>
</comment>
<evidence type="ECO:0000313" key="2">
    <source>
        <dbReference type="EMBL" id="KUG58320.1"/>
    </source>
</evidence>
<keyword evidence="2" id="KW-0808">Transferase</keyword>
<organism evidence="2 3">
    <name type="scientific">Serinicoccus chungangensis</name>
    <dbReference type="NCBI Taxonomy" id="767452"/>
    <lineage>
        <taxon>Bacteria</taxon>
        <taxon>Bacillati</taxon>
        <taxon>Actinomycetota</taxon>
        <taxon>Actinomycetes</taxon>
        <taxon>Micrococcales</taxon>
        <taxon>Ornithinimicrobiaceae</taxon>
        <taxon>Serinicoccus</taxon>
    </lineage>
</organism>
<evidence type="ECO:0000256" key="1">
    <source>
        <dbReference type="SAM" id="MobiDB-lite"/>
    </source>
</evidence>
<dbReference type="EMBL" id="LQBL01000003">
    <property type="protein sequence ID" value="KUG58320.1"/>
    <property type="molecule type" value="Genomic_DNA"/>
</dbReference>
<name>A0A0W8IEW4_9MICO</name>
<protein>
    <submittedName>
        <fullName evidence="2">Methylase</fullName>
    </submittedName>
</protein>
<dbReference type="Proteomes" id="UP000054837">
    <property type="component" value="Unassembled WGS sequence"/>
</dbReference>
<dbReference type="GO" id="GO:0032259">
    <property type="term" value="P:methylation"/>
    <property type="evidence" value="ECO:0007669"/>
    <property type="project" value="UniProtKB-KW"/>
</dbReference>
<dbReference type="Gene3D" id="3.40.50.150">
    <property type="entry name" value="Vaccinia Virus protein VP39"/>
    <property type="match status" value="1"/>
</dbReference>
<dbReference type="AlphaFoldDB" id="A0A0W8IEW4"/>
<accession>A0A0W8IEW4</accession>
<dbReference type="GO" id="GO:0008168">
    <property type="term" value="F:methyltransferase activity"/>
    <property type="evidence" value="ECO:0007669"/>
    <property type="project" value="UniProtKB-KW"/>
</dbReference>
<dbReference type="SUPFAM" id="SSF53335">
    <property type="entry name" value="S-adenosyl-L-methionine-dependent methyltransferases"/>
    <property type="match status" value="1"/>
</dbReference>
<sequence>MPARPARRPVGTVTRGTTNPNRLRKVDRWMGYALGGLLRAAPEPPVVVDLGFGASPVTVLELAARLRQVRSDVRLVGVEIDPERVERGRPLADPPGVDFALGGFEVPLPRALGADARPTVVRAFNVLRQYAEDEVAPAWARVTQRLAPGGTLVEGTCDELGRLASWVEVRRGPDGGPTPVSLTLSLRLAGLGSPSVVAERLPKVLIHRNVPGEPVHAFLGALDAAWDRSAPMGSYGARQRFVATARTLREEGWPVSGGVARWRLGELTVAWPAVAPTSTTSTTSTTSAPAPDAR</sequence>
<dbReference type="InterPro" id="IPR029063">
    <property type="entry name" value="SAM-dependent_MTases_sf"/>
</dbReference>
<gene>
    <name evidence="2" type="ORF">AVL62_10370</name>
</gene>
<keyword evidence="3" id="KW-1185">Reference proteome</keyword>